<name>A0ABQ9GP69_9NEOP</name>
<feature type="transmembrane region" description="Helical" evidence="2">
    <location>
        <begin position="361"/>
        <end position="378"/>
    </location>
</feature>
<feature type="compositionally biased region" description="Polar residues" evidence="1">
    <location>
        <begin position="457"/>
        <end position="469"/>
    </location>
</feature>
<keyword evidence="2" id="KW-0812">Transmembrane</keyword>
<dbReference type="PANTHER" id="PTHR31226">
    <property type="entry name" value="TRANSMEMBRANE PROTEIN 117"/>
    <property type="match status" value="1"/>
</dbReference>
<organism evidence="3 4">
    <name type="scientific">Dryococelus australis</name>
    <dbReference type="NCBI Taxonomy" id="614101"/>
    <lineage>
        <taxon>Eukaryota</taxon>
        <taxon>Metazoa</taxon>
        <taxon>Ecdysozoa</taxon>
        <taxon>Arthropoda</taxon>
        <taxon>Hexapoda</taxon>
        <taxon>Insecta</taxon>
        <taxon>Pterygota</taxon>
        <taxon>Neoptera</taxon>
        <taxon>Polyneoptera</taxon>
        <taxon>Phasmatodea</taxon>
        <taxon>Verophasmatodea</taxon>
        <taxon>Anareolatae</taxon>
        <taxon>Phasmatidae</taxon>
        <taxon>Eurycanthinae</taxon>
        <taxon>Dryococelus</taxon>
    </lineage>
</organism>
<dbReference type="Pfam" id="PF15113">
    <property type="entry name" value="TMEM117"/>
    <property type="match status" value="3"/>
</dbReference>
<dbReference type="EMBL" id="JARBHB010000010">
    <property type="protein sequence ID" value="KAJ8873828.1"/>
    <property type="molecule type" value="Genomic_DNA"/>
</dbReference>
<proteinExistence type="predicted"/>
<dbReference type="InterPro" id="IPR029370">
    <property type="entry name" value="TMEM117"/>
</dbReference>
<keyword evidence="2" id="KW-1133">Transmembrane helix</keyword>
<feature type="transmembrane region" description="Helical" evidence="2">
    <location>
        <begin position="526"/>
        <end position="552"/>
    </location>
</feature>
<evidence type="ECO:0000313" key="3">
    <source>
        <dbReference type="EMBL" id="KAJ8873828.1"/>
    </source>
</evidence>
<reference evidence="3 4" key="1">
    <citation type="submission" date="2023-02" db="EMBL/GenBank/DDBJ databases">
        <title>LHISI_Scaffold_Assembly.</title>
        <authorList>
            <person name="Stuart O.P."/>
            <person name="Cleave R."/>
            <person name="Magrath M.J.L."/>
            <person name="Mikheyev A.S."/>
        </authorList>
    </citation>
    <scope>NUCLEOTIDE SEQUENCE [LARGE SCALE GENOMIC DNA]</scope>
    <source>
        <strain evidence="3">Daus_M_001</strain>
        <tissue evidence="3">Leg muscle</tissue>
    </source>
</reference>
<sequence length="606" mass="69304">MNNAVGEKFHLKCTQTIYLQLDAGEVSQTPADMCYLHTRKPSSWEESAALQRRRSVLLATVQYTASGNSKAAKCPRGGGGGGTAAFLVVPTSPDITLLDKRDVRYYFQHPYPRLFVTYFVIFCNFLLFAEDPISHSHTDHCGVTNQSSPTAFARNSTYLSWLASHPEDGEGRDSSDSRTYEHYLDGLNSALPECRGSESAMAFVRDPSQHSPRAILENSEKPKSGWLDRESNPGPPECESCELSLRHLVRRTRTKALLWSSVTNLSGVDEDRRLRGEEEDASYTICDSGGWQRLSRRTSSDRLVKCGRRESDIPVVGNVFSFVLTKYPPEWRWSLIKVVYGIVLLSEFVLMWLLAMMVGMVLGKLIIHGILFSQILRLKMFRDDQFRMPLVRYRSQKAQKVKNRPFYFYFYMFQGELSDVIDVDSADLSTPALQIRTTSQHAVANQTQGPFIPEPRATSQGRGTLTSNEPPRCFTSPRRNTEIVHVWKEHLKRNPVIPIKPNMIRVKRCRERKINIKASECFNGSWMTMFLTVIVSLYVFSHAYNLLLFLWYKDVRYHINSHMGVTNARLSLPESLVQSQDTADANFSHWTFHVKSEEDTAWVWYE</sequence>
<accession>A0ABQ9GP69</accession>
<keyword evidence="4" id="KW-1185">Reference proteome</keyword>
<keyword evidence="2" id="KW-0472">Membrane</keyword>
<feature type="region of interest" description="Disordered" evidence="1">
    <location>
        <begin position="206"/>
        <end position="233"/>
    </location>
</feature>
<protein>
    <submittedName>
        <fullName evidence="3">Uncharacterized protein</fullName>
    </submittedName>
</protein>
<dbReference type="Proteomes" id="UP001159363">
    <property type="component" value="Chromosome 9"/>
</dbReference>
<evidence type="ECO:0000313" key="4">
    <source>
        <dbReference type="Proteomes" id="UP001159363"/>
    </source>
</evidence>
<evidence type="ECO:0000256" key="2">
    <source>
        <dbReference type="SAM" id="Phobius"/>
    </source>
</evidence>
<feature type="compositionally biased region" description="Basic and acidic residues" evidence="1">
    <location>
        <begin position="218"/>
        <end position="231"/>
    </location>
</feature>
<evidence type="ECO:0000256" key="1">
    <source>
        <dbReference type="SAM" id="MobiDB-lite"/>
    </source>
</evidence>
<gene>
    <name evidence="3" type="ORF">PR048_024664</name>
</gene>
<feature type="region of interest" description="Disordered" evidence="1">
    <location>
        <begin position="448"/>
        <end position="472"/>
    </location>
</feature>
<dbReference type="PANTHER" id="PTHR31226:SF1">
    <property type="entry name" value="TRANSMEMBRANE PROTEIN 117"/>
    <property type="match status" value="1"/>
</dbReference>
<comment type="caution">
    <text evidence="3">The sequence shown here is derived from an EMBL/GenBank/DDBJ whole genome shotgun (WGS) entry which is preliminary data.</text>
</comment>